<comment type="caution">
    <text evidence="2">The sequence shown here is derived from an EMBL/GenBank/DDBJ whole genome shotgun (WGS) entry which is preliminary data.</text>
</comment>
<protein>
    <submittedName>
        <fullName evidence="2">Uncharacterized protein</fullName>
    </submittedName>
</protein>
<feature type="compositionally biased region" description="Basic and acidic residues" evidence="1">
    <location>
        <begin position="34"/>
        <end position="43"/>
    </location>
</feature>
<accession>A0A2S4UH54</accession>
<name>A0A2S4UH54_9BASI</name>
<reference evidence="2" key="1">
    <citation type="submission" date="2017-12" db="EMBL/GenBank/DDBJ databases">
        <title>Gene loss provides genomic basis for host adaptation in cereal stripe rust fungi.</title>
        <authorList>
            <person name="Xia C."/>
        </authorList>
    </citation>
    <scope>NUCLEOTIDE SEQUENCE [LARGE SCALE GENOMIC DNA]</scope>
    <source>
        <strain evidence="2">93-210</strain>
    </source>
</reference>
<keyword evidence="3" id="KW-1185">Reference proteome</keyword>
<gene>
    <name evidence="2" type="ORF">PSTT_15581</name>
</gene>
<evidence type="ECO:0000313" key="2">
    <source>
        <dbReference type="EMBL" id="POV96546.1"/>
    </source>
</evidence>
<organism evidence="2 3">
    <name type="scientific">Puccinia striiformis</name>
    <dbReference type="NCBI Taxonomy" id="27350"/>
    <lineage>
        <taxon>Eukaryota</taxon>
        <taxon>Fungi</taxon>
        <taxon>Dikarya</taxon>
        <taxon>Basidiomycota</taxon>
        <taxon>Pucciniomycotina</taxon>
        <taxon>Pucciniomycetes</taxon>
        <taxon>Pucciniales</taxon>
        <taxon>Pucciniaceae</taxon>
        <taxon>Puccinia</taxon>
    </lineage>
</organism>
<proteinExistence type="predicted"/>
<evidence type="ECO:0000256" key="1">
    <source>
        <dbReference type="SAM" id="MobiDB-lite"/>
    </source>
</evidence>
<dbReference type="VEuPathDB" id="FungiDB:PSTT_15581"/>
<sequence length="81" mass="9271">MEYCPTASVQPPWQNRFDEPAYRKEAGKDLLELATQKEPREMDYPTTKMADSPDSKQSPKQQDRDRGGRYLHVSMALLAGL</sequence>
<dbReference type="AlphaFoldDB" id="A0A2S4UH54"/>
<evidence type="ECO:0000313" key="3">
    <source>
        <dbReference type="Proteomes" id="UP000239156"/>
    </source>
</evidence>
<dbReference type="Proteomes" id="UP000239156">
    <property type="component" value="Unassembled WGS sequence"/>
</dbReference>
<dbReference type="EMBL" id="PKSL01000293">
    <property type="protein sequence ID" value="POV96546.1"/>
    <property type="molecule type" value="Genomic_DNA"/>
</dbReference>
<feature type="region of interest" description="Disordered" evidence="1">
    <location>
        <begin position="34"/>
        <end position="70"/>
    </location>
</feature>